<reference evidence="30" key="1">
    <citation type="submission" date="2025-08" db="UniProtKB">
        <authorList>
            <consortium name="Ensembl"/>
        </authorList>
    </citation>
    <scope>IDENTIFICATION</scope>
</reference>
<dbReference type="InterPro" id="IPR027417">
    <property type="entry name" value="P-loop_NTPase"/>
</dbReference>
<evidence type="ECO:0000256" key="9">
    <source>
        <dbReference type="ARBA" id="ARBA00022737"/>
    </source>
</evidence>
<evidence type="ECO:0000256" key="19">
    <source>
        <dbReference type="ARBA" id="ARBA00023175"/>
    </source>
</evidence>
<dbReference type="GO" id="GO:0048731">
    <property type="term" value="P:system development"/>
    <property type="evidence" value="ECO:0007669"/>
    <property type="project" value="UniProtKB-ARBA"/>
</dbReference>
<dbReference type="FunFam" id="3.10.20.90:FF:000121">
    <property type="entry name" value="unconventional myosin-IXa isoform X1"/>
    <property type="match status" value="1"/>
</dbReference>
<dbReference type="Proteomes" id="UP000694701">
    <property type="component" value="Unplaced"/>
</dbReference>
<dbReference type="InterPro" id="IPR028558">
    <property type="entry name" value="RA_Myosin-IXa"/>
</dbReference>
<evidence type="ECO:0000256" key="7">
    <source>
        <dbReference type="ARBA" id="ARBA00022692"/>
    </source>
</evidence>
<evidence type="ECO:0000259" key="27">
    <source>
        <dbReference type="PROSITE" id="PS50200"/>
    </source>
</evidence>
<dbReference type="GO" id="GO:0000146">
    <property type="term" value="F:microfilament motor activity"/>
    <property type="evidence" value="ECO:0007669"/>
    <property type="project" value="InterPro"/>
</dbReference>
<dbReference type="SMART" id="SM00242">
    <property type="entry name" value="MYSc"/>
    <property type="match status" value="1"/>
</dbReference>
<dbReference type="SMART" id="SM00109">
    <property type="entry name" value="C1"/>
    <property type="match status" value="1"/>
</dbReference>
<dbReference type="InterPro" id="IPR008936">
    <property type="entry name" value="Rho_GTPase_activation_prot"/>
</dbReference>
<dbReference type="SUPFAM" id="SSF52540">
    <property type="entry name" value="P-loop containing nucleoside triphosphate hydrolases"/>
    <property type="match status" value="1"/>
</dbReference>
<evidence type="ECO:0000256" key="25">
    <source>
        <dbReference type="SAM" id="MobiDB-lite"/>
    </source>
</evidence>
<dbReference type="Gene3D" id="1.20.120.720">
    <property type="entry name" value="Myosin VI head, motor domain, U50 subdomain"/>
    <property type="match status" value="1"/>
</dbReference>
<evidence type="ECO:0000256" key="3">
    <source>
        <dbReference type="ARBA" id="ARBA00004624"/>
    </source>
</evidence>
<dbReference type="GO" id="GO:0016020">
    <property type="term" value="C:membrane"/>
    <property type="evidence" value="ECO:0007669"/>
    <property type="project" value="UniProtKB-SubCell"/>
</dbReference>
<dbReference type="GO" id="GO:0005524">
    <property type="term" value="F:ATP binding"/>
    <property type="evidence" value="ECO:0007669"/>
    <property type="project" value="UniProtKB-UniRule"/>
</dbReference>
<keyword evidence="9" id="KW-0677">Repeat</keyword>
<dbReference type="Gene3D" id="1.10.10.820">
    <property type="match status" value="1"/>
</dbReference>
<dbReference type="Gene3D" id="1.20.58.530">
    <property type="match status" value="1"/>
</dbReference>
<evidence type="ECO:0000256" key="17">
    <source>
        <dbReference type="ARBA" id="ARBA00023123"/>
    </source>
</evidence>
<dbReference type="GO" id="GO:0035556">
    <property type="term" value="P:intracellular signal transduction"/>
    <property type="evidence" value="ECO:0007669"/>
    <property type="project" value="InterPro"/>
</dbReference>
<dbReference type="FunFam" id="1.20.58.530:FF:000005">
    <property type="entry name" value="unconventional myosin-IXa isoform X1"/>
    <property type="match status" value="1"/>
</dbReference>
<dbReference type="CDD" id="cd17216">
    <property type="entry name" value="RA_Myosin-IXa"/>
    <property type="match status" value="1"/>
</dbReference>
<dbReference type="PROSITE" id="PS50096">
    <property type="entry name" value="IQ"/>
    <property type="match status" value="2"/>
</dbReference>
<protein>
    <submittedName>
        <fullName evidence="30">Myosin IXAa</fullName>
    </submittedName>
</protein>
<dbReference type="SMART" id="SM00314">
    <property type="entry name" value="RA"/>
    <property type="match status" value="1"/>
</dbReference>
<keyword evidence="15" id="KW-0770">Synapse</keyword>
<dbReference type="InterPro" id="IPR036961">
    <property type="entry name" value="Kinesin_motor_dom_sf"/>
</dbReference>
<evidence type="ECO:0000256" key="21">
    <source>
        <dbReference type="ARBA" id="ARBA00034103"/>
    </source>
</evidence>
<keyword evidence="13 23" id="KW-0067">ATP-binding</keyword>
<dbReference type="Pfam" id="PF00130">
    <property type="entry name" value="C1_1"/>
    <property type="match status" value="1"/>
</dbReference>
<comment type="function">
    <text evidence="22">Myosins are actin-based motor molecules with ATPase activity. Unconventional myosins serve in intracellular movements. Regulates Rho by stimulating it's GTPase activity in neurons. Required for the regulation of neurite branching and motor neuron axon guidance.</text>
</comment>
<dbReference type="GO" id="GO:0005737">
    <property type="term" value="C:cytoplasm"/>
    <property type="evidence" value="ECO:0007669"/>
    <property type="project" value="UniProtKB-SubCell"/>
</dbReference>
<feature type="domain" description="Myosin motor" evidence="29">
    <location>
        <begin position="147"/>
        <end position="876"/>
    </location>
</feature>
<dbReference type="InterPro" id="IPR029071">
    <property type="entry name" value="Ubiquitin-like_domsf"/>
</dbReference>
<dbReference type="GO" id="GO:0045202">
    <property type="term" value="C:synapse"/>
    <property type="evidence" value="ECO:0007669"/>
    <property type="project" value="UniProtKB-SubCell"/>
</dbReference>
<dbReference type="InterPro" id="IPR046987">
    <property type="entry name" value="Myo9"/>
</dbReference>
<name>A0A8C2C3U2_CYPCA</name>
<keyword evidence="17 23" id="KW-0518">Myosin</keyword>
<evidence type="ECO:0000256" key="6">
    <source>
        <dbReference type="ARBA" id="ARBA00022490"/>
    </source>
</evidence>
<dbReference type="Ensembl" id="ENSCCRT00020006243.1">
    <property type="protein sequence ID" value="ENSCCRP00020005528.1"/>
    <property type="gene ID" value="ENSCCRG00020003126.1"/>
</dbReference>
<keyword evidence="8" id="KW-0479">Metal-binding</keyword>
<sequence>MSVHDVGGRRRFEDSEFTLRIYPGVIAEGSIYCPIAARKITSAAEVIEQVIDRLQLDRTKCYVLAEVKEFGGEEWILNPTDCPVQRMMLWPRMALENRFSSEDYRFLLREKNLDGSIHYGNLQMWLQVTEERRRMVERGFLPQPLPKDFDDLCNLPDLNEKTLLDNLRSRFKQEKIYTYVGSILIVINPFKFLPIYNPKYVKMYDNHQLGKLEPHIYAVADVAYHAMLQSKQNQCIVISGESGSGKTQSTNFLIHHLTALSQKGFASGVEQIILGAGPVLEAFGNAKTAHNNNSSRFGKFIQVNYQESGTVRGAYVEKYLLEKSRLVYQEHNERNYHVFYYLLAGASEEERTLFHLKKPEEYHYLNQDCFTVEGEDLKHDFERLQLAMEMVGFLPATRKQIFSLLSAILHLGNIRYKKKIYRDDSIDICNPEVLPVVSELLEVKEEMLFEALTTRKTVTVGEKLIVPYKLAEAGTVRDSMAKSLYSALFDWIVFRINHALLNQRDLEESILSIGVLDIFGFEDYENNSFEQFCINFANERLQHYFNQHIFKLEQEEYRSEDIAWHNIDYIDNTGCINLISKKPTALLHLLDEECNFPQATNQTLLDKFKRQHEGNSYIEFPAVMEPAFIIKHYAGKVKYGVKDFREKNTDHMRPDIVALLKSSKNAFICGLIGIDPVATFRWAVLRAYFRAMVAFRDAGKRHVEKRSGESNEMVICPFFLIPCFYNLTLHDRITKSLMHLHKKKKPPSISAQFQASLNKLMETLGQSEPYFVKCIRSNAEKLPLRFNDALVLRQLRYTGMLETVRIRQSGYSIKYTFKDFVRHFHVLLPEGTNQASQEAIRRYLHQVDLTPEGFQVGRTMVFLRETERQRLQDLLHQEVLRRIINLQRRYRALLERKNFLRMRQAALVIQRTWRQYWRGRAACRIQTAWRRHRARELYLRQQDITIRLQAAGRGYLARQRYDTTLSKDKQTLTGAVEVPGEDVLEELVPEMTKGIATVQPASEVTIRERPQTLEDPNQRTRAKRESRRMRELEQAKFSLELLKVRSTGGVSPSEERRWSMELVSEIPHTPQGTPDSQSSKGSFELLNIDDYFKDKAPCAEPEDLGSPSVPDMHDVFSNMPESALPSDTPAPDIMSKPAGQPEPPKMQNSLPTFYSPPLESSSLIVKSTINSATPCPDGLRIKDRKESTRRPMVVVISMQKESLLNEADVKPPEVKDSAAQTSDVSVFHGNQLTLCLCLFQVEEHNGHIFKSTQYSIPTYCEYCSSLIWMMDKACVLCRYACHRKCCQKMTTKCSKKVRNFSLLSAQFGVELSRLTNDERAVPLVVEKLINYIEMHGLYTEGIYRKSGSTNKIKELKQGLDTDVNSVNLDDYNINVIASVFKQWLRDLPNPLMTFELYEEFLRVMGKLDLAHLLTHLNTLERLIFHLVRIALQEETNRMSANALAIVFAPCILRCPDTTDPLRSVQDIGKTTVLSSRMPRPSTVWSVCHHDHDIQTLEQETQELRC</sequence>
<dbReference type="SUPFAM" id="SSF57889">
    <property type="entry name" value="Cysteine-rich domain"/>
    <property type="match status" value="1"/>
</dbReference>
<evidence type="ECO:0000256" key="5">
    <source>
        <dbReference type="ARBA" id="ARBA00022468"/>
    </source>
</evidence>
<dbReference type="Gene3D" id="3.40.850.10">
    <property type="entry name" value="Kinesin motor domain"/>
    <property type="match status" value="1"/>
</dbReference>
<dbReference type="SUPFAM" id="SSF48350">
    <property type="entry name" value="GTPase activation domain, GAP"/>
    <property type="match status" value="1"/>
</dbReference>
<dbReference type="SUPFAM" id="SSF54236">
    <property type="entry name" value="Ubiquitin-like"/>
    <property type="match status" value="1"/>
</dbReference>
<organism evidence="30 31">
    <name type="scientific">Cyprinus carpio</name>
    <name type="common">Common carp</name>
    <dbReference type="NCBI Taxonomy" id="7962"/>
    <lineage>
        <taxon>Eukaryota</taxon>
        <taxon>Metazoa</taxon>
        <taxon>Chordata</taxon>
        <taxon>Craniata</taxon>
        <taxon>Vertebrata</taxon>
        <taxon>Euteleostomi</taxon>
        <taxon>Actinopterygii</taxon>
        <taxon>Neopterygii</taxon>
        <taxon>Teleostei</taxon>
        <taxon>Ostariophysi</taxon>
        <taxon>Cypriniformes</taxon>
        <taxon>Cyprinidae</taxon>
        <taxon>Cyprininae</taxon>
        <taxon>Cyprinus</taxon>
    </lineage>
</organism>
<evidence type="ECO:0000313" key="31">
    <source>
        <dbReference type="Proteomes" id="UP000694701"/>
    </source>
</evidence>
<feature type="region of interest" description="Disordered" evidence="25">
    <location>
        <begin position="1007"/>
        <end position="1029"/>
    </location>
</feature>
<comment type="subcellular location">
    <subcellularLocation>
        <location evidence="3">Cell projection</location>
        <location evidence="3">Growth cone</location>
    </subcellularLocation>
    <subcellularLocation>
        <location evidence="2">Cytoplasm</location>
    </subcellularLocation>
    <subcellularLocation>
        <location evidence="1">Membrane</location>
        <topology evidence="1">Single-pass membrane protein</topology>
    </subcellularLocation>
    <subcellularLocation>
        <location evidence="21">Synapse</location>
    </subcellularLocation>
</comment>
<evidence type="ECO:0000256" key="12">
    <source>
        <dbReference type="ARBA" id="ARBA00022833"/>
    </source>
</evidence>
<feature type="region of interest" description="Actin-binding" evidence="23">
    <location>
        <begin position="757"/>
        <end position="779"/>
    </location>
</feature>
<keyword evidence="7" id="KW-0812">Transmembrane</keyword>
<comment type="similarity">
    <text evidence="4 23">Belongs to the TRAFAC class myosin-kinesin ATPase superfamily. Myosin family.</text>
</comment>
<evidence type="ECO:0000256" key="14">
    <source>
        <dbReference type="ARBA" id="ARBA00022989"/>
    </source>
</evidence>
<feature type="domain" description="Ras-associating" evidence="27">
    <location>
        <begin position="15"/>
        <end position="113"/>
    </location>
</feature>
<keyword evidence="20" id="KW-0966">Cell projection</keyword>
<dbReference type="GO" id="GO:0008270">
    <property type="term" value="F:zinc ion binding"/>
    <property type="evidence" value="ECO:0007669"/>
    <property type="project" value="UniProtKB-KW"/>
</dbReference>
<evidence type="ECO:0000256" key="24">
    <source>
        <dbReference type="SAM" id="Coils"/>
    </source>
</evidence>
<dbReference type="FunFam" id="3.40.850.10:FF:000013">
    <property type="entry name" value="unconventional myosin-IXa isoform X1"/>
    <property type="match status" value="1"/>
</dbReference>
<dbReference type="PROSITE" id="PS00479">
    <property type="entry name" value="ZF_DAG_PE_1"/>
    <property type="match status" value="1"/>
</dbReference>
<dbReference type="PANTHER" id="PTHR46184">
    <property type="entry name" value="UNCONVENTIONAL MYOSIN-IXB-LIKE PROTEIN"/>
    <property type="match status" value="1"/>
</dbReference>
<proteinExistence type="inferred from homology"/>
<dbReference type="GO" id="GO:0034330">
    <property type="term" value="P:cell junction organization"/>
    <property type="evidence" value="ECO:0007669"/>
    <property type="project" value="UniProtKB-ARBA"/>
</dbReference>
<evidence type="ECO:0000256" key="1">
    <source>
        <dbReference type="ARBA" id="ARBA00004167"/>
    </source>
</evidence>
<evidence type="ECO:0000256" key="8">
    <source>
        <dbReference type="ARBA" id="ARBA00022723"/>
    </source>
</evidence>
<evidence type="ECO:0000256" key="18">
    <source>
        <dbReference type="ARBA" id="ARBA00023136"/>
    </source>
</evidence>
<evidence type="ECO:0000256" key="16">
    <source>
        <dbReference type="ARBA" id="ARBA00023054"/>
    </source>
</evidence>
<dbReference type="PROSITE" id="PS51456">
    <property type="entry name" value="MYOSIN_MOTOR"/>
    <property type="match status" value="1"/>
</dbReference>
<dbReference type="InterPro" id="IPR001609">
    <property type="entry name" value="Myosin_head_motor_dom-like"/>
</dbReference>
<dbReference type="Gene3D" id="3.30.60.20">
    <property type="match status" value="1"/>
</dbReference>
<dbReference type="Gene3D" id="1.20.5.190">
    <property type="match status" value="2"/>
</dbReference>
<keyword evidence="23" id="KW-0009">Actin-binding</keyword>
<keyword evidence="6" id="KW-0963">Cytoplasm</keyword>
<evidence type="ECO:0000256" key="15">
    <source>
        <dbReference type="ARBA" id="ARBA00023018"/>
    </source>
</evidence>
<dbReference type="FunFam" id="1.20.58.530:FF:000009">
    <property type="entry name" value="unconventional myosin-IXb isoform X1"/>
    <property type="match status" value="1"/>
</dbReference>
<evidence type="ECO:0000259" key="29">
    <source>
        <dbReference type="PROSITE" id="PS51456"/>
    </source>
</evidence>
<dbReference type="InterPro" id="IPR046349">
    <property type="entry name" value="C1-like_sf"/>
</dbReference>
<dbReference type="SMART" id="SM00324">
    <property type="entry name" value="RhoGAP"/>
    <property type="match status" value="1"/>
</dbReference>
<keyword evidence="16 24" id="KW-0175">Coiled coil</keyword>
<dbReference type="PANTHER" id="PTHR46184:SF3">
    <property type="entry name" value="UNCONVENTIONAL MYOSIN-IXA"/>
    <property type="match status" value="1"/>
</dbReference>
<accession>A0A8C2C3U2</accession>
<dbReference type="PROSITE" id="PS50200">
    <property type="entry name" value="RA"/>
    <property type="match status" value="1"/>
</dbReference>
<dbReference type="InterPro" id="IPR000048">
    <property type="entry name" value="IQ_motif_EF-hand-BS"/>
</dbReference>
<dbReference type="PRINTS" id="PR00193">
    <property type="entry name" value="MYOSINHEAVY"/>
</dbReference>
<keyword evidence="14" id="KW-1133">Transmembrane helix</keyword>
<evidence type="ECO:0000256" key="10">
    <source>
        <dbReference type="ARBA" id="ARBA00022741"/>
    </source>
</evidence>
<dbReference type="Gene3D" id="1.10.555.10">
    <property type="entry name" value="Rho GTPase activation protein"/>
    <property type="match status" value="1"/>
</dbReference>
<dbReference type="FunFam" id="1.10.10.820:FF:000003">
    <property type="entry name" value="unconventional myosin-IXa isoform X1"/>
    <property type="match status" value="1"/>
</dbReference>
<dbReference type="InterPro" id="IPR002219">
    <property type="entry name" value="PKC_DAG/PE"/>
</dbReference>
<dbReference type="Gene3D" id="6.20.240.20">
    <property type="match status" value="1"/>
</dbReference>
<feature type="domain" description="Rho-GAP" evidence="28">
    <location>
        <begin position="1309"/>
        <end position="1484"/>
    </location>
</feature>
<keyword evidence="10 23" id="KW-0547">Nucleotide-binding</keyword>
<dbReference type="PROSITE" id="PS50081">
    <property type="entry name" value="ZF_DAG_PE_2"/>
    <property type="match status" value="1"/>
</dbReference>
<dbReference type="GO" id="GO:0005096">
    <property type="term" value="F:GTPase activator activity"/>
    <property type="evidence" value="ECO:0007669"/>
    <property type="project" value="UniProtKB-KW"/>
</dbReference>
<feature type="binding site" evidence="23">
    <location>
        <begin position="240"/>
        <end position="247"/>
    </location>
    <ligand>
        <name>ATP</name>
        <dbReference type="ChEBI" id="CHEBI:30616"/>
    </ligand>
</feature>
<dbReference type="GO" id="GO:0045198">
    <property type="term" value="P:establishment of epithelial cell apical/basal polarity"/>
    <property type="evidence" value="ECO:0007669"/>
    <property type="project" value="TreeGrafter"/>
</dbReference>
<dbReference type="PROSITE" id="PS50238">
    <property type="entry name" value="RHOGAP"/>
    <property type="match status" value="1"/>
</dbReference>
<dbReference type="FunFam" id="3.40.850.10:FF:000008">
    <property type="entry name" value="Putative unconventional myosin-IXa"/>
    <property type="match status" value="1"/>
</dbReference>
<feature type="region of interest" description="Disordered" evidence="25">
    <location>
        <begin position="1096"/>
        <end position="1146"/>
    </location>
</feature>
<evidence type="ECO:0000256" key="22">
    <source>
        <dbReference type="ARBA" id="ARBA00045589"/>
    </source>
</evidence>
<feature type="coiled-coil region" evidence="24">
    <location>
        <begin position="876"/>
        <end position="903"/>
    </location>
</feature>
<dbReference type="Pfam" id="PF00063">
    <property type="entry name" value="Myosin_head"/>
    <property type="match status" value="1"/>
</dbReference>
<dbReference type="GO" id="GO:0016459">
    <property type="term" value="C:myosin complex"/>
    <property type="evidence" value="ECO:0007669"/>
    <property type="project" value="UniProtKB-KW"/>
</dbReference>
<keyword evidence="12" id="KW-0862">Zinc</keyword>
<dbReference type="Gene3D" id="3.10.20.90">
    <property type="entry name" value="Phosphatidylinositol 3-kinase Catalytic Subunit, Chain A, domain 1"/>
    <property type="match status" value="1"/>
</dbReference>
<keyword evidence="11" id="KW-0863">Zinc-finger</keyword>
<keyword evidence="19 23" id="KW-0505">Motor protein</keyword>
<feature type="domain" description="Phorbol-ester/DAG-type" evidence="26">
    <location>
        <begin position="1246"/>
        <end position="1293"/>
    </location>
</feature>
<feature type="compositionally biased region" description="Basic and acidic residues" evidence="25">
    <location>
        <begin position="1007"/>
        <end position="1018"/>
    </location>
</feature>
<evidence type="ECO:0000259" key="28">
    <source>
        <dbReference type="PROSITE" id="PS50238"/>
    </source>
</evidence>
<evidence type="ECO:0000256" key="13">
    <source>
        <dbReference type="ARBA" id="ARBA00022840"/>
    </source>
</evidence>
<dbReference type="CDD" id="cd01385">
    <property type="entry name" value="MYSc_Myo9"/>
    <property type="match status" value="1"/>
</dbReference>
<evidence type="ECO:0000259" key="26">
    <source>
        <dbReference type="PROSITE" id="PS50081"/>
    </source>
</evidence>
<dbReference type="InterPro" id="IPR036023">
    <property type="entry name" value="MYSc_Myo9"/>
</dbReference>
<dbReference type="Pfam" id="PF00788">
    <property type="entry name" value="RA"/>
    <property type="match status" value="1"/>
</dbReference>
<keyword evidence="18" id="KW-0472">Membrane</keyword>
<dbReference type="InterPro" id="IPR000159">
    <property type="entry name" value="RA_dom"/>
</dbReference>
<evidence type="ECO:0000256" key="4">
    <source>
        <dbReference type="ARBA" id="ARBA00008314"/>
    </source>
</evidence>
<dbReference type="Pfam" id="PF00620">
    <property type="entry name" value="RhoGAP"/>
    <property type="match status" value="1"/>
</dbReference>
<evidence type="ECO:0000256" key="23">
    <source>
        <dbReference type="PROSITE-ProRule" id="PRU00782"/>
    </source>
</evidence>
<dbReference type="Pfam" id="PF00612">
    <property type="entry name" value="IQ"/>
    <property type="match status" value="2"/>
</dbReference>
<evidence type="ECO:0000256" key="11">
    <source>
        <dbReference type="ARBA" id="ARBA00022771"/>
    </source>
</evidence>
<dbReference type="GO" id="GO:0051015">
    <property type="term" value="F:actin filament binding"/>
    <property type="evidence" value="ECO:0007669"/>
    <property type="project" value="TreeGrafter"/>
</dbReference>
<dbReference type="SMART" id="SM00015">
    <property type="entry name" value="IQ"/>
    <property type="match status" value="3"/>
</dbReference>
<dbReference type="FunFam" id="1.20.120.720:FF:000003">
    <property type="entry name" value="Putative unconventional myosin-IXa"/>
    <property type="match status" value="1"/>
</dbReference>
<dbReference type="InterPro" id="IPR000198">
    <property type="entry name" value="RhoGAP_dom"/>
</dbReference>
<keyword evidence="5" id="KW-0343">GTPase activation</keyword>
<dbReference type="GO" id="GO:0044295">
    <property type="term" value="C:axonal growth cone"/>
    <property type="evidence" value="ECO:0007669"/>
    <property type="project" value="TreeGrafter"/>
</dbReference>
<evidence type="ECO:0000256" key="2">
    <source>
        <dbReference type="ARBA" id="ARBA00004496"/>
    </source>
</evidence>
<evidence type="ECO:0000256" key="20">
    <source>
        <dbReference type="ARBA" id="ARBA00023273"/>
    </source>
</evidence>
<dbReference type="GO" id="GO:0005884">
    <property type="term" value="C:actin filament"/>
    <property type="evidence" value="ECO:0007669"/>
    <property type="project" value="TreeGrafter"/>
</dbReference>
<evidence type="ECO:0000313" key="30">
    <source>
        <dbReference type="Ensembl" id="ENSCCRP00020005528.1"/>
    </source>
</evidence>